<organism evidence="11 12">
    <name type="scientific">Spongiibacter thalassae</name>
    <dbReference type="NCBI Taxonomy" id="2721624"/>
    <lineage>
        <taxon>Bacteria</taxon>
        <taxon>Pseudomonadati</taxon>
        <taxon>Pseudomonadota</taxon>
        <taxon>Gammaproteobacteria</taxon>
        <taxon>Cellvibrionales</taxon>
        <taxon>Spongiibacteraceae</taxon>
        <taxon>Spongiibacter</taxon>
    </lineage>
</organism>
<keyword evidence="9 10" id="KW-0472">Membrane</keyword>
<evidence type="ECO:0000313" key="11">
    <source>
        <dbReference type="EMBL" id="NKI16779.1"/>
    </source>
</evidence>
<dbReference type="EMBL" id="JAAWWK010000002">
    <property type="protein sequence ID" value="NKI16779.1"/>
    <property type="molecule type" value="Genomic_DNA"/>
</dbReference>
<keyword evidence="12" id="KW-1185">Reference proteome</keyword>
<keyword evidence="6" id="KW-0812">Transmembrane</keyword>
<dbReference type="PANTHER" id="PTHR35091:SF2">
    <property type="entry name" value="FLAGELLAR PROTEIN FLIL"/>
    <property type="match status" value="1"/>
</dbReference>
<dbReference type="Pfam" id="PF03748">
    <property type="entry name" value="FliL"/>
    <property type="match status" value="1"/>
</dbReference>
<keyword evidence="8" id="KW-1133">Transmembrane helix</keyword>
<evidence type="ECO:0000256" key="10">
    <source>
        <dbReference type="RuleBase" id="RU364125"/>
    </source>
</evidence>
<evidence type="ECO:0000256" key="6">
    <source>
        <dbReference type="ARBA" id="ARBA00022692"/>
    </source>
</evidence>
<keyword evidence="4" id="KW-1003">Cell membrane</keyword>
<evidence type="ECO:0000256" key="4">
    <source>
        <dbReference type="ARBA" id="ARBA00022475"/>
    </source>
</evidence>
<keyword evidence="5 10" id="KW-0145">Chemotaxis</keyword>
<proteinExistence type="inferred from homology"/>
<dbReference type="InterPro" id="IPR005503">
    <property type="entry name" value="FliL"/>
</dbReference>
<protein>
    <recommendedName>
        <fullName evidence="10">Flagellar protein FliL</fullName>
    </recommendedName>
</protein>
<comment type="function">
    <text evidence="1 10">Controls the rotational direction of flagella during chemotaxis.</text>
</comment>
<keyword evidence="7 10" id="KW-0283">Flagellar rotation</keyword>
<accession>A0ABX1GEW8</accession>
<evidence type="ECO:0000313" key="12">
    <source>
        <dbReference type="Proteomes" id="UP000765845"/>
    </source>
</evidence>
<comment type="subcellular location">
    <subcellularLocation>
        <location evidence="10">Cell inner membrane</location>
    </subcellularLocation>
    <subcellularLocation>
        <location evidence="2">Cell membrane</location>
        <topology evidence="2">Single-pass membrane protein</topology>
    </subcellularLocation>
</comment>
<name>A0ABX1GEW8_9GAMM</name>
<dbReference type="Proteomes" id="UP000765845">
    <property type="component" value="Unassembled WGS sequence"/>
</dbReference>
<evidence type="ECO:0000256" key="1">
    <source>
        <dbReference type="ARBA" id="ARBA00002254"/>
    </source>
</evidence>
<dbReference type="PANTHER" id="PTHR35091">
    <property type="entry name" value="FLAGELLAR PROTEIN FLIL"/>
    <property type="match status" value="1"/>
</dbReference>
<dbReference type="RefSeq" id="WP_168449330.1">
    <property type="nucleotide sequence ID" value="NZ_JAAWWK010000002.1"/>
</dbReference>
<sequence>MFKNKFVLIGLVVVLLLATAGGTWFFVKGSQPAPAMAAGGAAVAPVAALPKPKYYSLDPSFVVNLLNERTTKFLQVDVQVMTRKDNVVERLETYDVRIRHELIMMFSNLKKEQINSIEGRKEIQQKVLDTINDVLEAETGRRGIDAVYFTKFVMQ</sequence>
<keyword evidence="11" id="KW-0969">Cilium</keyword>
<gene>
    <name evidence="11" type="ORF">HCU74_05010</name>
</gene>
<comment type="similarity">
    <text evidence="3 10">Belongs to the FliL family.</text>
</comment>
<evidence type="ECO:0000256" key="7">
    <source>
        <dbReference type="ARBA" id="ARBA00022779"/>
    </source>
</evidence>
<reference evidence="11 12" key="1">
    <citation type="submission" date="2020-04" db="EMBL/GenBank/DDBJ databases">
        <authorList>
            <person name="Yoon J."/>
        </authorList>
    </citation>
    <scope>NUCLEOTIDE SEQUENCE [LARGE SCALE GENOMIC DNA]</scope>
    <source>
        <strain evidence="11 12">KMU-166</strain>
    </source>
</reference>
<comment type="caution">
    <text evidence="11">The sequence shown here is derived from an EMBL/GenBank/DDBJ whole genome shotgun (WGS) entry which is preliminary data.</text>
</comment>
<evidence type="ECO:0000256" key="9">
    <source>
        <dbReference type="ARBA" id="ARBA00023136"/>
    </source>
</evidence>
<evidence type="ECO:0000256" key="3">
    <source>
        <dbReference type="ARBA" id="ARBA00008281"/>
    </source>
</evidence>
<evidence type="ECO:0000256" key="2">
    <source>
        <dbReference type="ARBA" id="ARBA00004162"/>
    </source>
</evidence>
<keyword evidence="10" id="KW-0997">Cell inner membrane</keyword>
<keyword evidence="11" id="KW-0966">Cell projection</keyword>
<evidence type="ECO:0000256" key="5">
    <source>
        <dbReference type="ARBA" id="ARBA00022500"/>
    </source>
</evidence>
<evidence type="ECO:0000256" key="8">
    <source>
        <dbReference type="ARBA" id="ARBA00022989"/>
    </source>
</evidence>
<keyword evidence="11" id="KW-0282">Flagellum</keyword>